<evidence type="ECO:0000256" key="6">
    <source>
        <dbReference type="ARBA" id="ARBA00023295"/>
    </source>
</evidence>
<keyword evidence="4" id="KW-0378">Hydrolase</keyword>
<name>A0ABP6LLF1_9ACTN</name>
<organism evidence="9 10">
    <name type="scientific">Streptomyces glomeratus</name>
    <dbReference type="NCBI Taxonomy" id="284452"/>
    <lineage>
        <taxon>Bacteria</taxon>
        <taxon>Bacillati</taxon>
        <taxon>Actinomycetota</taxon>
        <taxon>Actinomycetes</taxon>
        <taxon>Kitasatosporales</taxon>
        <taxon>Streptomycetaceae</taxon>
        <taxon>Streptomyces</taxon>
    </lineage>
</organism>
<evidence type="ECO:0000256" key="3">
    <source>
        <dbReference type="ARBA" id="ARBA00022729"/>
    </source>
</evidence>
<evidence type="ECO:0000256" key="8">
    <source>
        <dbReference type="SAM" id="SignalP"/>
    </source>
</evidence>
<dbReference type="RefSeq" id="WP_234515958.1">
    <property type="nucleotide sequence ID" value="NZ_BAAAUF010000020.1"/>
</dbReference>
<keyword evidence="7" id="KW-0624">Polysaccharide degradation</keyword>
<evidence type="ECO:0000256" key="2">
    <source>
        <dbReference type="ARBA" id="ARBA00022525"/>
    </source>
</evidence>
<dbReference type="PANTHER" id="PTHR42061">
    <property type="entry name" value="ENDO-CHITOSANASE"/>
    <property type="match status" value="1"/>
</dbReference>
<evidence type="ECO:0000256" key="7">
    <source>
        <dbReference type="ARBA" id="ARBA00023326"/>
    </source>
</evidence>
<evidence type="ECO:0000313" key="9">
    <source>
        <dbReference type="EMBL" id="GAA3044128.1"/>
    </source>
</evidence>
<sequence>MLVPSLALAVAGAALLVPATLPPAHPQERRQGVVRAADLLAKARDCLRISHGRYRSDRGAPADISVCGARGAVFWTADMDIDCDGRPGIRCNSRTDPYFSPATTYRQSDGRYPSAETLPYLVVPGASSIWDHRAYGIGGGSVAAVVHGSRIVYTVVADTGPKDVIGEASYATARALGINADPRTGGTDGPVTYIVFRGSRAVPLENHRVAVSQGQELLRRFLAEN</sequence>
<evidence type="ECO:0008006" key="11">
    <source>
        <dbReference type="Google" id="ProtNLM"/>
    </source>
</evidence>
<reference evidence="10" key="1">
    <citation type="journal article" date="2019" name="Int. J. Syst. Evol. Microbiol.">
        <title>The Global Catalogue of Microorganisms (GCM) 10K type strain sequencing project: providing services to taxonomists for standard genome sequencing and annotation.</title>
        <authorList>
            <consortium name="The Broad Institute Genomics Platform"/>
            <consortium name="The Broad Institute Genome Sequencing Center for Infectious Disease"/>
            <person name="Wu L."/>
            <person name="Ma J."/>
        </authorList>
    </citation>
    <scope>NUCLEOTIDE SEQUENCE [LARGE SCALE GENOMIC DNA]</scope>
    <source>
        <strain evidence="10">JCM 9091</strain>
    </source>
</reference>
<keyword evidence="3 8" id="KW-0732">Signal</keyword>
<accession>A0ABP6LLF1</accession>
<keyword evidence="5" id="KW-0119">Carbohydrate metabolism</keyword>
<evidence type="ECO:0000313" key="10">
    <source>
        <dbReference type="Proteomes" id="UP001501532"/>
    </source>
</evidence>
<evidence type="ECO:0000256" key="4">
    <source>
        <dbReference type="ARBA" id="ARBA00022801"/>
    </source>
</evidence>
<keyword evidence="6" id="KW-0326">Glycosidase</keyword>
<proteinExistence type="predicted"/>
<dbReference type="PANTHER" id="PTHR42061:SF6">
    <property type="entry name" value="ENDO-CHITOSANASE"/>
    <property type="match status" value="1"/>
</dbReference>
<keyword evidence="2" id="KW-0964">Secreted</keyword>
<dbReference type="Proteomes" id="UP001501532">
    <property type="component" value="Unassembled WGS sequence"/>
</dbReference>
<evidence type="ECO:0000256" key="1">
    <source>
        <dbReference type="ARBA" id="ARBA00004613"/>
    </source>
</evidence>
<protein>
    <recommendedName>
        <fullName evidence="11">Fungal chitosanase</fullName>
    </recommendedName>
</protein>
<dbReference type="InterPro" id="IPR009939">
    <property type="entry name" value="Chitosanase_fungal"/>
</dbReference>
<feature type="chain" id="PRO_5046026434" description="Fungal chitosanase" evidence="8">
    <location>
        <begin position="20"/>
        <end position="225"/>
    </location>
</feature>
<feature type="signal peptide" evidence="8">
    <location>
        <begin position="1"/>
        <end position="19"/>
    </location>
</feature>
<comment type="subcellular location">
    <subcellularLocation>
        <location evidence="1">Secreted</location>
    </subcellularLocation>
</comment>
<dbReference type="EMBL" id="BAAAUF010000020">
    <property type="protein sequence ID" value="GAA3044128.1"/>
    <property type="molecule type" value="Genomic_DNA"/>
</dbReference>
<keyword evidence="10" id="KW-1185">Reference proteome</keyword>
<dbReference type="Pfam" id="PF07335">
    <property type="entry name" value="Glyco_hydro_75"/>
    <property type="match status" value="1"/>
</dbReference>
<gene>
    <name evidence="9" type="ORF">GCM10010448_28650</name>
</gene>
<evidence type="ECO:0000256" key="5">
    <source>
        <dbReference type="ARBA" id="ARBA00023277"/>
    </source>
</evidence>
<comment type="caution">
    <text evidence="9">The sequence shown here is derived from an EMBL/GenBank/DDBJ whole genome shotgun (WGS) entry which is preliminary data.</text>
</comment>